<evidence type="ECO:0000259" key="2">
    <source>
        <dbReference type="PROSITE" id="PS50113"/>
    </source>
</evidence>
<reference evidence="5" key="1">
    <citation type="journal article" date="2019" name="Int. J. Syst. Evol. Microbiol.">
        <title>The Global Catalogue of Microorganisms (GCM) 10K type strain sequencing project: providing services to taxonomists for standard genome sequencing and annotation.</title>
        <authorList>
            <consortium name="The Broad Institute Genomics Platform"/>
            <consortium name="The Broad Institute Genome Sequencing Center for Infectious Disease"/>
            <person name="Wu L."/>
            <person name="Ma J."/>
        </authorList>
    </citation>
    <scope>NUCLEOTIDE SEQUENCE [LARGE SCALE GENOMIC DNA]</scope>
    <source>
        <strain evidence="5">CGMCC 1.12371</strain>
    </source>
</reference>
<accession>A0ABW2QNQ4</accession>
<dbReference type="EC" id="2.7.7.65" evidence="4"/>
<organism evidence="4 5">
    <name type="scientific">Hydrogenophaga atypica</name>
    <dbReference type="NCBI Taxonomy" id="249409"/>
    <lineage>
        <taxon>Bacteria</taxon>
        <taxon>Pseudomonadati</taxon>
        <taxon>Pseudomonadota</taxon>
        <taxon>Betaproteobacteria</taxon>
        <taxon>Burkholderiales</taxon>
        <taxon>Comamonadaceae</taxon>
        <taxon>Hydrogenophaga</taxon>
    </lineage>
</organism>
<sequence>MNTVRLTLRTWLLLLAGLSTLPLLVLAASVLWSYKNDQQRVLQERLKTRTEVLAQSVGERIKTAVGTLQGVAESNAAMALDVPSLYAHARRLVAHNPDFRAITLADNQGRLLFLTSLPLGAPVRSLNAPERVTEALLTQSPNVSGPFASPLGPAEKVVAVTVPIVRGEVATHALRMILTSESISDMIDERRLPAQWVAGIADRNGTVVARSRAAERYVGQPVNGEFTAAVTGKLPQPFEGTTLDGVKTINHVLPVFGVDWYLGVGVPTSVLNAPVTDMLSRIALVALLWISLSVVATRAFAGYLTRQMDTVVRVFGRDELSLPAGQSIRVQELWDILQGFWQAKQAESAARSDLSTVALQRDEVQDLYDRAPCGYHSLDHQGRVLRMNQTELGWLGLSREQALGRPFSDFLTPESQAIFRERFPQFVRDGSIKDLELDMVRGSGTPMPVLVSATAIKDAQGQLVSTRSTVFDNTDQKMMEAQLERLARTDVLTSLSNRRDFYEQAARAIAHSRRHHTPLSLVLMDIDHFKRINDTHGHAGGDVVLRKLSHSLGDALRETDVPARLGGEEFAVLMPATALDQALAVAERLRDTLGHTAVTLADGQQIHFTVSMGVTAWQPADADIDATLHRADEALYRAKHAGRNRVEQA</sequence>
<keyword evidence="5" id="KW-1185">Reference proteome</keyword>
<evidence type="ECO:0000313" key="5">
    <source>
        <dbReference type="Proteomes" id="UP001596501"/>
    </source>
</evidence>
<dbReference type="RefSeq" id="WP_382224107.1">
    <property type="nucleotide sequence ID" value="NZ_JBHTCA010000009.1"/>
</dbReference>
<feature type="domain" description="GGDEF" evidence="3">
    <location>
        <begin position="517"/>
        <end position="649"/>
    </location>
</feature>
<name>A0ABW2QNQ4_9BURK</name>
<dbReference type="PROSITE" id="PS50887">
    <property type="entry name" value="GGDEF"/>
    <property type="match status" value="1"/>
</dbReference>
<dbReference type="Gene3D" id="3.30.450.20">
    <property type="entry name" value="PAS domain"/>
    <property type="match status" value="2"/>
</dbReference>
<gene>
    <name evidence="4" type="ORF">ACFQPB_13435</name>
</gene>
<dbReference type="InterPro" id="IPR029787">
    <property type="entry name" value="Nucleotide_cyclase"/>
</dbReference>
<dbReference type="SUPFAM" id="SSF55785">
    <property type="entry name" value="PYP-like sensor domain (PAS domain)"/>
    <property type="match status" value="1"/>
</dbReference>
<protein>
    <submittedName>
        <fullName evidence="4">Diguanylate cyclase</fullName>
        <ecNumber evidence="4">2.7.7.65</ecNumber>
    </submittedName>
</protein>
<evidence type="ECO:0000259" key="1">
    <source>
        <dbReference type="PROSITE" id="PS50112"/>
    </source>
</evidence>
<dbReference type="PROSITE" id="PS50112">
    <property type="entry name" value="PAS"/>
    <property type="match status" value="1"/>
</dbReference>
<dbReference type="Proteomes" id="UP001596501">
    <property type="component" value="Unassembled WGS sequence"/>
</dbReference>
<dbReference type="CDD" id="cd01949">
    <property type="entry name" value="GGDEF"/>
    <property type="match status" value="1"/>
</dbReference>
<keyword evidence="4" id="KW-0808">Transferase</keyword>
<comment type="caution">
    <text evidence="4">The sequence shown here is derived from an EMBL/GenBank/DDBJ whole genome shotgun (WGS) entry which is preliminary data.</text>
</comment>
<evidence type="ECO:0000259" key="3">
    <source>
        <dbReference type="PROSITE" id="PS50887"/>
    </source>
</evidence>
<dbReference type="CDD" id="cd00130">
    <property type="entry name" value="PAS"/>
    <property type="match status" value="1"/>
</dbReference>
<dbReference type="Pfam" id="PF13426">
    <property type="entry name" value="PAS_9"/>
    <property type="match status" value="1"/>
</dbReference>
<dbReference type="GO" id="GO:0052621">
    <property type="term" value="F:diguanylate cyclase activity"/>
    <property type="evidence" value="ECO:0007669"/>
    <property type="project" value="UniProtKB-EC"/>
</dbReference>
<dbReference type="Pfam" id="PF00990">
    <property type="entry name" value="GGDEF"/>
    <property type="match status" value="1"/>
</dbReference>
<dbReference type="PANTHER" id="PTHR46663">
    <property type="entry name" value="DIGUANYLATE CYCLASE DGCT-RELATED"/>
    <property type="match status" value="1"/>
</dbReference>
<dbReference type="SMART" id="SM00091">
    <property type="entry name" value="PAS"/>
    <property type="match status" value="1"/>
</dbReference>
<keyword evidence="4" id="KW-0548">Nucleotidyltransferase</keyword>
<dbReference type="InterPro" id="IPR000160">
    <property type="entry name" value="GGDEF_dom"/>
</dbReference>
<dbReference type="InterPro" id="IPR000014">
    <property type="entry name" value="PAS"/>
</dbReference>
<evidence type="ECO:0000313" key="4">
    <source>
        <dbReference type="EMBL" id="MFC7409867.1"/>
    </source>
</evidence>
<dbReference type="CDD" id="cd18774">
    <property type="entry name" value="PDC2_HK_sensor"/>
    <property type="match status" value="1"/>
</dbReference>
<proteinExistence type="predicted"/>
<feature type="domain" description="PAS" evidence="1">
    <location>
        <begin position="360"/>
        <end position="430"/>
    </location>
</feature>
<feature type="domain" description="PAC" evidence="2">
    <location>
        <begin position="433"/>
        <end position="485"/>
    </location>
</feature>
<dbReference type="InterPro" id="IPR035965">
    <property type="entry name" value="PAS-like_dom_sf"/>
</dbReference>
<dbReference type="CDD" id="cd18773">
    <property type="entry name" value="PDC1_HK_sensor"/>
    <property type="match status" value="1"/>
</dbReference>
<dbReference type="NCBIfam" id="TIGR00254">
    <property type="entry name" value="GGDEF"/>
    <property type="match status" value="1"/>
</dbReference>
<dbReference type="EMBL" id="JBHTCA010000009">
    <property type="protein sequence ID" value="MFC7409867.1"/>
    <property type="molecule type" value="Genomic_DNA"/>
</dbReference>
<dbReference type="InterPro" id="IPR043128">
    <property type="entry name" value="Rev_trsase/Diguanyl_cyclase"/>
</dbReference>
<dbReference type="PROSITE" id="PS50113">
    <property type="entry name" value="PAC"/>
    <property type="match status" value="1"/>
</dbReference>
<dbReference type="InterPro" id="IPR000700">
    <property type="entry name" value="PAS-assoc_C"/>
</dbReference>
<dbReference type="SMART" id="SM00267">
    <property type="entry name" value="GGDEF"/>
    <property type="match status" value="1"/>
</dbReference>
<dbReference type="Gene3D" id="3.30.70.270">
    <property type="match status" value="1"/>
</dbReference>
<dbReference type="InterPro" id="IPR052163">
    <property type="entry name" value="DGC-Regulatory_Protein"/>
</dbReference>
<dbReference type="NCBIfam" id="TIGR00229">
    <property type="entry name" value="sensory_box"/>
    <property type="match status" value="1"/>
</dbReference>
<dbReference type="SUPFAM" id="SSF55073">
    <property type="entry name" value="Nucleotide cyclase"/>
    <property type="match status" value="1"/>
</dbReference>
<dbReference type="PANTHER" id="PTHR46663:SF4">
    <property type="entry name" value="DIGUANYLATE CYCLASE DGCT-RELATED"/>
    <property type="match status" value="1"/>
</dbReference>